<evidence type="ECO:0000259" key="6">
    <source>
        <dbReference type="PROSITE" id="PS50975"/>
    </source>
</evidence>
<comment type="similarity">
    <text evidence="4 5">Belongs to the PurK/PurT family.</text>
</comment>
<dbReference type="EC" id="6.3.4.18" evidence="4 5"/>
<sequence length="386" mass="42805">MIEKLVTSSLKMGVIAGGQLGKMLIQEASRWDITTYVLDPDEACSARNVVSQYVKGDVRNFDDVYAFGKQVDLLTFELEDVNIEALQKLKSEGLKIVPDPDILALIQDKGLQKEFYVKHNLPTSDFACYEDEEQIKEALDSGALAYPFVQKLRKGGYDGHGVSVVKGENTSLLKGAFMVEGLVDIEKEIAVIAARNAKGEVRCFPAVEMTFNDETNLVEEVICPANITDAQSKEAEKLAHEIISKFHMVGLLAIEFFIDKSGNILINEVAPRPHNSGHHTIDSIVTSQLKQLLRAILDLPLGSTQLISSSVMLNLLGEPGYEGPVYYEGFEECMAIEGVKIHLYGKKSTRPFRKMGHVTILSDSVEDALEKVKEVKKVLKVKSWEK</sequence>
<dbReference type="AlphaFoldDB" id="A0A6S6T504"/>
<comment type="caution">
    <text evidence="4">Lacks conserved residue(s) required for the propagation of feature annotation.</text>
</comment>
<feature type="binding site" evidence="4">
    <location>
        <begin position="180"/>
        <end position="183"/>
    </location>
    <ligand>
        <name>ATP</name>
        <dbReference type="ChEBI" id="CHEBI:30616"/>
    </ligand>
</feature>
<dbReference type="SUPFAM" id="SSF52440">
    <property type="entry name" value="PreATP-grasp domain"/>
    <property type="match status" value="1"/>
</dbReference>
<dbReference type="PANTHER" id="PTHR11609:SF5">
    <property type="entry name" value="PHOSPHORIBOSYLAMINOIMIDAZOLE CARBOXYLASE"/>
    <property type="match status" value="1"/>
</dbReference>
<comment type="subunit">
    <text evidence="4 5">Homodimer.</text>
</comment>
<keyword evidence="4 5" id="KW-0436">Ligase</keyword>
<dbReference type="PROSITE" id="PS50975">
    <property type="entry name" value="ATP_GRASP"/>
    <property type="match status" value="1"/>
</dbReference>
<dbReference type="InterPro" id="IPR003135">
    <property type="entry name" value="ATP-grasp_carboxylate-amine"/>
</dbReference>
<gene>
    <name evidence="4 5" type="primary">purK</name>
    <name evidence="7" type="ORF">HELGO_WM76</name>
</gene>
<dbReference type="GO" id="GO:0034028">
    <property type="term" value="F:5-(carboxyamino)imidazole ribonucleotide synthase activity"/>
    <property type="evidence" value="ECO:0007669"/>
    <property type="project" value="UniProtKB-UniRule"/>
</dbReference>
<keyword evidence="3 4" id="KW-0067">ATP-binding</keyword>
<protein>
    <recommendedName>
        <fullName evidence="4 5">N5-carboxyaminoimidazole ribonucleotide synthase</fullName>
        <shortName evidence="4 5">N5-CAIR synthase</shortName>
        <ecNumber evidence="4 5">6.3.4.18</ecNumber>
    </recommendedName>
    <alternativeName>
        <fullName evidence="4 5">5-(carboxyamino)imidazole ribonucleotide synthetase</fullName>
    </alternativeName>
</protein>
<dbReference type="InterPro" id="IPR016185">
    <property type="entry name" value="PreATP-grasp_dom_sf"/>
</dbReference>
<dbReference type="Gene3D" id="3.30.1490.20">
    <property type="entry name" value="ATP-grasp fold, A domain"/>
    <property type="match status" value="1"/>
</dbReference>
<evidence type="ECO:0000313" key="7">
    <source>
        <dbReference type="EMBL" id="CAA6810550.1"/>
    </source>
</evidence>
<dbReference type="EMBL" id="CACVAS010000058">
    <property type="protein sequence ID" value="CAA6810550.1"/>
    <property type="molecule type" value="Genomic_DNA"/>
</dbReference>
<dbReference type="InterPro" id="IPR011761">
    <property type="entry name" value="ATP-grasp"/>
</dbReference>
<evidence type="ECO:0000256" key="1">
    <source>
        <dbReference type="ARBA" id="ARBA00022741"/>
    </source>
</evidence>
<dbReference type="InterPro" id="IPR013815">
    <property type="entry name" value="ATP_grasp_subdomain_1"/>
</dbReference>
<dbReference type="NCBIfam" id="NF004679">
    <property type="entry name" value="PRK06019.1-5"/>
    <property type="match status" value="1"/>
</dbReference>
<comment type="catalytic activity">
    <reaction evidence="4 5">
        <text>5-amino-1-(5-phospho-beta-D-ribosyl)imidazole + hydrogencarbonate + ATP = 5-carboxyamino-1-(5-phospho-D-ribosyl)imidazole + ADP + phosphate + 2 H(+)</text>
        <dbReference type="Rhea" id="RHEA:19317"/>
        <dbReference type="ChEBI" id="CHEBI:15378"/>
        <dbReference type="ChEBI" id="CHEBI:17544"/>
        <dbReference type="ChEBI" id="CHEBI:30616"/>
        <dbReference type="ChEBI" id="CHEBI:43474"/>
        <dbReference type="ChEBI" id="CHEBI:58730"/>
        <dbReference type="ChEBI" id="CHEBI:137981"/>
        <dbReference type="ChEBI" id="CHEBI:456216"/>
        <dbReference type="EC" id="6.3.4.18"/>
    </reaction>
</comment>
<evidence type="ECO:0000256" key="4">
    <source>
        <dbReference type="HAMAP-Rule" id="MF_01928"/>
    </source>
</evidence>
<evidence type="ECO:0000256" key="3">
    <source>
        <dbReference type="ARBA" id="ARBA00022840"/>
    </source>
</evidence>
<comment type="function">
    <text evidence="4">Catalyzes the ATP-dependent conversion of 5-aminoimidazole ribonucleotide (AIR) and HCO(3)(-) to N5-carboxyaminoimidazole ribonucleotide (N5-CAIR).</text>
</comment>
<dbReference type="Gene3D" id="3.40.50.20">
    <property type="match status" value="1"/>
</dbReference>
<feature type="domain" description="ATP-grasp" evidence="6">
    <location>
        <begin position="113"/>
        <end position="297"/>
    </location>
</feature>
<dbReference type="HAMAP" id="MF_01928">
    <property type="entry name" value="PurK"/>
    <property type="match status" value="1"/>
</dbReference>
<feature type="binding site" evidence="4">
    <location>
        <position position="109"/>
    </location>
    <ligand>
        <name>ATP</name>
        <dbReference type="ChEBI" id="CHEBI:30616"/>
    </ligand>
</feature>
<dbReference type="Gene3D" id="3.30.470.20">
    <property type="entry name" value="ATP-grasp fold, B domain"/>
    <property type="match status" value="1"/>
</dbReference>
<dbReference type="Pfam" id="PF17769">
    <property type="entry name" value="PurK_C"/>
    <property type="match status" value="1"/>
</dbReference>
<dbReference type="InterPro" id="IPR005875">
    <property type="entry name" value="PurK"/>
</dbReference>
<dbReference type="InterPro" id="IPR054350">
    <property type="entry name" value="PurT/PurK_preATP-grasp"/>
</dbReference>
<dbReference type="InterPro" id="IPR040686">
    <property type="entry name" value="PurK_C"/>
</dbReference>
<feature type="binding site" evidence="4">
    <location>
        <position position="151"/>
    </location>
    <ligand>
        <name>ATP</name>
        <dbReference type="ChEBI" id="CHEBI:30616"/>
    </ligand>
</feature>
<accession>A0A6S6T504</accession>
<dbReference type="UniPathway" id="UPA00074">
    <property type="reaction ID" value="UER00942"/>
</dbReference>
<dbReference type="Pfam" id="PF02222">
    <property type="entry name" value="ATP-grasp"/>
    <property type="match status" value="1"/>
</dbReference>
<keyword evidence="1 4" id="KW-0547">Nucleotide-binding</keyword>
<keyword evidence="2 4" id="KW-0658">Purine biosynthesis</keyword>
<dbReference type="GO" id="GO:0006189">
    <property type="term" value="P:'de novo' IMP biosynthetic process"/>
    <property type="evidence" value="ECO:0007669"/>
    <property type="project" value="UniProtKB-UniRule"/>
</dbReference>
<dbReference type="Pfam" id="PF22660">
    <property type="entry name" value="RS_preATP-grasp-like"/>
    <property type="match status" value="1"/>
</dbReference>
<keyword evidence="7" id="KW-0456">Lyase</keyword>
<dbReference type="GO" id="GO:0004638">
    <property type="term" value="F:phosphoribosylaminoimidazole carboxylase activity"/>
    <property type="evidence" value="ECO:0007669"/>
    <property type="project" value="InterPro"/>
</dbReference>
<dbReference type="NCBIfam" id="TIGR01161">
    <property type="entry name" value="purK"/>
    <property type="match status" value="1"/>
</dbReference>
<comment type="function">
    <text evidence="5">Catalyzes the ATP-dependent conversion of 5-aminoimidazole ribonucleotide (AIR) and HCO(3)- to N5-carboxyaminoimidazole ribonucleotide (N5-CAIR).</text>
</comment>
<feature type="binding site" evidence="4">
    <location>
        <position position="188"/>
    </location>
    <ligand>
        <name>ATP</name>
        <dbReference type="ChEBI" id="CHEBI:30616"/>
    </ligand>
</feature>
<dbReference type="PANTHER" id="PTHR11609">
    <property type="entry name" value="PURINE BIOSYNTHESIS PROTEIN 6/7, PUR6/7"/>
    <property type="match status" value="1"/>
</dbReference>
<comment type="pathway">
    <text evidence="4 5">Purine metabolism; IMP biosynthesis via de novo pathway; 5-amino-1-(5-phospho-D-ribosyl)imidazole-4-carboxylate from 5-amino-1-(5-phospho-D-ribosyl)imidazole (N5-CAIR route): step 1/2.</text>
</comment>
<feature type="binding site" evidence="4">
    <location>
        <begin position="267"/>
        <end position="268"/>
    </location>
    <ligand>
        <name>ATP</name>
        <dbReference type="ChEBI" id="CHEBI:30616"/>
    </ligand>
</feature>
<organism evidence="7">
    <name type="scientific">uncultured Sulfurovum sp</name>
    <dbReference type="NCBI Taxonomy" id="269237"/>
    <lineage>
        <taxon>Bacteria</taxon>
        <taxon>Pseudomonadati</taxon>
        <taxon>Campylobacterota</taxon>
        <taxon>Epsilonproteobacteria</taxon>
        <taxon>Campylobacterales</taxon>
        <taxon>Sulfurovaceae</taxon>
        <taxon>Sulfurovum</taxon>
        <taxon>environmental samples</taxon>
    </lineage>
</organism>
<dbReference type="GO" id="GO:0046872">
    <property type="term" value="F:metal ion binding"/>
    <property type="evidence" value="ECO:0007669"/>
    <property type="project" value="InterPro"/>
</dbReference>
<dbReference type="SUPFAM" id="SSF51246">
    <property type="entry name" value="Rudiment single hybrid motif"/>
    <property type="match status" value="1"/>
</dbReference>
<dbReference type="GO" id="GO:0005524">
    <property type="term" value="F:ATP binding"/>
    <property type="evidence" value="ECO:0007669"/>
    <property type="project" value="UniProtKB-UniRule"/>
</dbReference>
<dbReference type="SUPFAM" id="SSF56059">
    <property type="entry name" value="Glutathione synthetase ATP-binding domain-like"/>
    <property type="match status" value="1"/>
</dbReference>
<evidence type="ECO:0000256" key="2">
    <source>
        <dbReference type="ARBA" id="ARBA00022755"/>
    </source>
</evidence>
<evidence type="ECO:0000256" key="5">
    <source>
        <dbReference type="RuleBase" id="RU361200"/>
    </source>
</evidence>
<name>A0A6S6T504_9BACT</name>
<dbReference type="InterPro" id="IPR011054">
    <property type="entry name" value="Rudment_hybrid_motif"/>
</dbReference>
<reference evidence="7" key="1">
    <citation type="submission" date="2020-01" db="EMBL/GenBank/DDBJ databases">
        <authorList>
            <person name="Meier V. D."/>
            <person name="Meier V D."/>
        </authorList>
    </citation>
    <scope>NUCLEOTIDE SEQUENCE</scope>
    <source>
        <strain evidence="7">HLG_WM_MAG_01</strain>
    </source>
</reference>
<proteinExistence type="inferred from homology"/>